<dbReference type="STRING" id="1423715.FD25_GL002570"/>
<evidence type="ECO:0000256" key="1">
    <source>
        <dbReference type="SAM" id="Phobius"/>
    </source>
</evidence>
<protein>
    <submittedName>
        <fullName evidence="2">Uncharacterized protein</fullName>
    </submittedName>
</protein>
<feature type="transmembrane region" description="Helical" evidence="1">
    <location>
        <begin position="12"/>
        <end position="30"/>
    </location>
</feature>
<name>A0A0R1LJI5_9LACO</name>
<dbReference type="RefSeq" id="WP_057801528.1">
    <property type="nucleotide sequence ID" value="NZ_AZDV01000005.1"/>
</dbReference>
<dbReference type="AlphaFoldDB" id="A0A0R1LJI5"/>
<keyword evidence="1" id="KW-0472">Membrane</keyword>
<comment type="caution">
    <text evidence="2">The sequence shown here is derived from an EMBL/GenBank/DDBJ whole genome shotgun (WGS) entry which is preliminary data.</text>
</comment>
<accession>A0A0R1LJI5</accession>
<evidence type="ECO:0000313" key="2">
    <source>
        <dbReference type="EMBL" id="KRK96107.1"/>
    </source>
</evidence>
<keyword evidence="1" id="KW-1133">Transmembrane helix</keyword>
<dbReference type="EMBL" id="AZDV01000005">
    <property type="protein sequence ID" value="KRK96107.1"/>
    <property type="molecule type" value="Genomic_DNA"/>
</dbReference>
<proteinExistence type="predicted"/>
<dbReference type="PATRIC" id="fig|1423715.3.peg.2650"/>
<sequence>MAPKKIATWEWVVAVLILSGPWWLIGEGIVGFLTADPNHPDVVVLLGSLPLALFSLVAVLSYRTMWKRATRQVQPQSRRRLWRIYWGNFILGVGLTWLMSDIPDWLLRFIGYQH</sequence>
<feature type="transmembrane region" description="Helical" evidence="1">
    <location>
        <begin position="42"/>
        <end position="60"/>
    </location>
</feature>
<keyword evidence="3" id="KW-1185">Reference proteome</keyword>
<keyword evidence="1" id="KW-0812">Transmembrane</keyword>
<reference evidence="2 3" key="1">
    <citation type="journal article" date="2015" name="Genome Announc.">
        <title>Expanding the biotechnology potential of lactobacilli through comparative genomics of 213 strains and associated genera.</title>
        <authorList>
            <person name="Sun Z."/>
            <person name="Harris H.M."/>
            <person name="McCann A."/>
            <person name="Guo C."/>
            <person name="Argimon S."/>
            <person name="Zhang W."/>
            <person name="Yang X."/>
            <person name="Jeffery I.B."/>
            <person name="Cooney J.C."/>
            <person name="Kagawa T.F."/>
            <person name="Liu W."/>
            <person name="Song Y."/>
            <person name="Salvetti E."/>
            <person name="Wrobel A."/>
            <person name="Rasinkangas P."/>
            <person name="Parkhill J."/>
            <person name="Rea M.C."/>
            <person name="O'Sullivan O."/>
            <person name="Ritari J."/>
            <person name="Douillard F.P."/>
            <person name="Paul Ross R."/>
            <person name="Yang R."/>
            <person name="Briner A.E."/>
            <person name="Felis G.E."/>
            <person name="de Vos W.M."/>
            <person name="Barrangou R."/>
            <person name="Klaenhammer T.R."/>
            <person name="Caufield P.W."/>
            <person name="Cui Y."/>
            <person name="Zhang H."/>
            <person name="O'Toole P.W."/>
        </authorList>
    </citation>
    <scope>NUCLEOTIDE SEQUENCE [LARGE SCALE GENOMIC DNA]</scope>
    <source>
        <strain evidence="2 3">DSM 19394</strain>
    </source>
</reference>
<gene>
    <name evidence="2" type="ORF">FD25_GL002570</name>
</gene>
<feature type="transmembrane region" description="Helical" evidence="1">
    <location>
        <begin position="81"/>
        <end position="99"/>
    </location>
</feature>
<evidence type="ECO:0000313" key="3">
    <source>
        <dbReference type="Proteomes" id="UP000051955"/>
    </source>
</evidence>
<organism evidence="2 3">
    <name type="scientific">Levilactobacillus acidifarinae DSM 19394 = JCM 15949</name>
    <dbReference type="NCBI Taxonomy" id="1423715"/>
    <lineage>
        <taxon>Bacteria</taxon>
        <taxon>Bacillati</taxon>
        <taxon>Bacillota</taxon>
        <taxon>Bacilli</taxon>
        <taxon>Lactobacillales</taxon>
        <taxon>Lactobacillaceae</taxon>
        <taxon>Levilactobacillus</taxon>
    </lineage>
</organism>
<dbReference type="Proteomes" id="UP000051955">
    <property type="component" value="Unassembled WGS sequence"/>
</dbReference>